<feature type="domain" description="Antitoxin FitA-like ribbon-helix-helix" evidence="2">
    <location>
        <begin position="2"/>
        <end position="39"/>
    </location>
</feature>
<dbReference type="InterPro" id="IPR053853">
    <property type="entry name" value="FitA-like_RHH"/>
</dbReference>
<proteinExistence type="predicted"/>
<dbReference type="GO" id="GO:0003677">
    <property type="term" value="F:DNA binding"/>
    <property type="evidence" value="ECO:0007669"/>
    <property type="project" value="UniProtKB-KW"/>
</dbReference>
<dbReference type="Pfam" id="PF22513">
    <property type="entry name" value="FitA-like_RHH"/>
    <property type="match status" value="1"/>
</dbReference>
<dbReference type="OrthoDB" id="2389872at2"/>
<evidence type="ECO:0000259" key="2">
    <source>
        <dbReference type="Pfam" id="PF22513"/>
    </source>
</evidence>
<gene>
    <name evidence="3" type="ORF">FDT80_17040</name>
</gene>
<dbReference type="RefSeq" id="WP_138663540.1">
    <property type="nucleotide sequence ID" value="NZ_VANS01000006.1"/>
</dbReference>
<accession>A0A5S3PAJ7</accession>
<reference evidence="3 4" key="1">
    <citation type="submission" date="2019-05" db="EMBL/GenBank/DDBJ databases">
        <title>Sulfitobacter sabulilitoris sp. nov., isolated from a marine sand.</title>
        <authorList>
            <person name="Yoon J.-H."/>
        </authorList>
    </citation>
    <scope>NUCLEOTIDE SEQUENCE [LARGE SCALE GENOMIC DNA]</scope>
    <source>
        <strain evidence="3 4">HSMS-29</strain>
    </source>
</reference>
<keyword evidence="4" id="KW-1185">Reference proteome</keyword>
<evidence type="ECO:0000313" key="4">
    <source>
        <dbReference type="Proteomes" id="UP000309550"/>
    </source>
</evidence>
<comment type="caution">
    <text evidence="3">The sequence shown here is derived from an EMBL/GenBank/DDBJ whole genome shotgun (WGS) entry which is preliminary data.</text>
</comment>
<dbReference type="SUPFAM" id="SSF47598">
    <property type="entry name" value="Ribbon-helix-helix"/>
    <property type="match status" value="1"/>
</dbReference>
<sequence>MPTLTIRQIPTEVHEYLRQRAARNGRSMEAEVRDLLQRTMQEDTRKPGLVAQAVRRRFAMVEPGEALQQPQRPPLGQPVAFRK</sequence>
<dbReference type="InterPro" id="IPR010985">
    <property type="entry name" value="Ribbon_hlx_hlx"/>
</dbReference>
<evidence type="ECO:0000256" key="1">
    <source>
        <dbReference type="SAM" id="MobiDB-lite"/>
    </source>
</evidence>
<protein>
    <submittedName>
        <fullName evidence="3">Arc family DNA-binding protein</fullName>
    </submittedName>
</protein>
<organism evidence="3 4">
    <name type="scientific">Sulfitobacter sabulilitoris</name>
    <dbReference type="NCBI Taxonomy" id="2562655"/>
    <lineage>
        <taxon>Bacteria</taxon>
        <taxon>Pseudomonadati</taxon>
        <taxon>Pseudomonadota</taxon>
        <taxon>Alphaproteobacteria</taxon>
        <taxon>Rhodobacterales</taxon>
        <taxon>Roseobacteraceae</taxon>
        <taxon>Sulfitobacter</taxon>
    </lineage>
</organism>
<dbReference type="InterPro" id="IPR013321">
    <property type="entry name" value="Arc_rbn_hlx_hlx"/>
</dbReference>
<dbReference type="EMBL" id="VANS01000006">
    <property type="protein sequence ID" value="TMM50562.1"/>
    <property type="molecule type" value="Genomic_DNA"/>
</dbReference>
<feature type="region of interest" description="Disordered" evidence="1">
    <location>
        <begin position="64"/>
        <end position="83"/>
    </location>
</feature>
<evidence type="ECO:0000313" key="3">
    <source>
        <dbReference type="EMBL" id="TMM50562.1"/>
    </source>
</evidence>
<dbReference type="GO" id="GO:0006355">
    <property type="term" value="P:regulation of DNA-templated transcription"/>
    <property type="evidence" value="ECO:0007669"/>
    <property type="project" value="InterPro"/>
</dbReference>
<name>A0A5S3PAJ7_9RHOB</name>
<keyword evidence="3" id="KW-0238">DNA-binding</keyword>
<dbReference type="AlphaFoldDB" id="A0A5S3PAJ7"/>
<dbReference type="Proteomes" id="UP000309550">
    <property type="component" value="Unassembled WGS sequence"/>
</dbReference>
<dbReference type="Gene3D" id="1.10.1220.10">
    <property type="entry name" value="Met repressor-like"/>
    <property type="match status" value="1"/>
</dbReference>